<feature type="compositionally biased region" description="Polar residues" evidence="2">
    <location>
        <begin position="38"/>
        <end position="55"/>
    </location>
</feature>
<keyword evidence="3" id="KW-0812">Transmembrane</keyword>
<feature type="region of interest" description="Disordered" evidence="2">
    <location>
        <begin position="636"/>
        <end position="655"/>
    </location>
</feature>
<dbReference type="PANTHER" id="PTHR37813:SF1">
    <property type="entry name" value="FELS-2 PROPHAGE PROTEIN"/>
    <property type="match status" value="1"/>
</dbReference>
<feature type="domain" description="Phage tail tape measure protein" evidence="4">
    <location>
        <begin position="153"/>
        <end position="352"/>
    </location>
</feature>
<evidence type="ECO:0000313" key="6">
    <source>
        <dbReference type="Proteomes" id="UP001215097"/>
    </source>
</evidence>
<dbReference type="EMBL" id="CP078075">
    <property type="protein sequence ID" value="WDM42518.1"/>
    <property type="molecule type" value="Genomic_DNA"/>
</dbReference>
<feature type="compositionally biased region" description="Basic and acidic residues" evidence="2">
    <location>
        <begin position="56"/>
        <end position="79"/>
    </location>
</feature>
<evidence type="ECO:0000256" key="1">
    <source>
        <dbReference type="ARBA" id="ARBA00022612"/>
    </source>
</evidence>
<protein>
    <submittedName>
        <fullName evidence="5">Phage tail tape measure protein</fullName>
    </submittedName>
</protein>
<dbReference type="NCBIfam" id="TIGR01760">
    <property type="entry name" value="tape_meas_TP901"/>
    <property type="match status" value="1"/>
</dbReference>
<keyword evidence="3" id="KW-1133">Transmembrane helix</keyword>
<dbReference type="InterPro" id="IPR010090">
    <property type="entry name" value="Phage_tape_meas"/>
</dbReference>
<feature type="compositionally biased region" description="Basic and acidic residues" evidence="2">
    <location>
        <begin position="636"/>
        <end position="646"/>
    </location>
</feature>
<organism evidence="5 6">
    <name type="scientific">Microbacterium luteolum</name>
    <name type="common">Aureobacterium luteolum</name>
    <dbReference type="NCBI Taxonomy" id="69367"/>
    <lineage>
        <taxon>Bacteria</taxon>
        <taxon>Bacillati</taxon>
        <taxon>Actinomycetota</taxon>
        <taxon>Actinomycetes</taxon>
        <taxon>Micrococcales</taxon>
        <taxon>Microbacteriaceae</taxon>
        <taxon>Microbacterium</taxon>
    </lineage>
</organism>
<reference evidence="5 6" key="1">
    <citation type="submission" date="2021-06" db="EMBL/GenBank/DDBJ databases">
        <title>Genome-based taxonomic framework of Microbacterium strains isolated from marine environment, the description of four new species and reclassification of four preexisting species.</title>
        <authorList>
            <person name="Lee S.D."/>
            <person name="Kim S.-M."/>
            <person name="Byeon Y.-S."/>
            <person name="Yang H.L."/>
            <person name="Kim I.S."/>
        </authorList>
    </citation>
    <scope>NUCLEOTIDE SEQUENCE [LARGE SCALE GENOMIC DNA]</scope>
    <source>
        <strain evidence="5 6">KACC 14465</strain>
    </source>
</reference>
<accession>A0ABY7XRL5</accession>
<gene>
    <name evidence="5" type="ORF">KV395_04195</name>
</gene>
<feature type="transmembrane region" description="Helical" evidence="3">
    <location>
        <begin position="486"/>
        <end position="509"/>
    </location>
</feature>
<dbReference type="Pfam" id="PF10145">
    <property type="entry name" value="PhageMin_Tail"/>
    <property type="match status" value="1"/>
</dbReference>
<evidence type="ECO:0000313" key="5">
    <source>
        <dbReference type="EMBL" id="WDM42518.1"/>
    </source>
</evidence>
<evidence type="ECO:0000256" key="3">
    <source>
        <dbReference type="SAM" id="Phobius"/>
    </source>
</evidence>
<evidence type="ECO:0000259" key="4">
    <source>
        <dbReference type="Pfam" id="PF10145"/>
    </source>
</evidence>
<feature type="compositionally biased region" description="Basic and acidic residues" evidence="2">
    <location>
        <begin position="24"/>
        <end position="36"/>
    </location>
</feature>
<feature type="transmembrane region" description="Helical" evidence="3">
    <location>
        <begin position="443"/>
        <end position="465"/>
    </location>
</feature>
<keyword evidence="3" id="KW-0472">Membrane</keyword>
<dbReference type="Proteomes" id="UP001215097">
    <property type="component" value="Chromosome"/>
</dbReference>
<keyword evidence="1" id="KW-1188">Viral release from host cell</keyword>
<proteinExistence type="predicted"/>
<name>A0ABY7XRL5_MICLT</name>
<sequence length="976" mass="101441">MTAFDAGSLVFKLQTLGAQIFSKDQSDAKKAVEETGRAAQTSAGQVDKLGSSTDATGKKSKDTKAPLDEQAKSTRKVGDENATADPKIKQTTASAEQQIAAAKQLSAALLGAGAAVAAMVTLSVVKFTEFDQGMSNVRAATTATSAEQKQLGEAALQAGADTAYSASEAAAAQEELAKAGQSVSEIVGGSLNGALALAAAGQLQVARSAEIMATTLTQFGLTADSSGHVADVLAAGAGKAQGSVDDLALALQYVGPLANQAGWSLDETAGTLAYFATQGVLGEKAGTSLRGVLASLQSPSALAKSTMEQYGLSIYDASGNMLTASQVAGNMQKAFSSLTQEERNAALGRIFGNESLLAATLLYEGGADAISHMTDEVNDSAYAAEQARIRQDNLAGDVEKLGGAFDTALIRTGSGANDVLREMTQAVTELVDSYGDMPEPVQAVTIGIGVAAAAMLLFAGGAVGTRAKFLELKAALVDTNVTMGKTALVGAGAGLALTGIITVLGLLMAKQAEARQKAQAYADTLEDGTNRVTKATRDLVKENLAAADSFLWFNSPSAFDKAEDLGLSLGRITDAAMGNVEALKELKEAQEEYQAAYDRDRESGDASSADDLRLQNINAVIDAVNGENASIDESIRKAEQKKKSDEESAESSRTAGEAYMEVAGDVEEVNNQLSQLIDKIMASNDANLDAREANRQLIDAFVDFDEVLARNGATLDLNTEAGRENEAALDKIAEKAMTVAESTTAAGGSYDDYRASLESSRQQLLDRIHDLGVQGDEAEALADKILKIPAESEWKMIADAYTAQATIDQFIITNSGKKIPIKIIADGSSFKLPDFGGRVIDSGGLADGGVVSYHANGSVSENHVAQFARAGEWRVWAEDETGGEAYIPLAPSKRARSEAIMAETAERLGGTYIPSSAQHQAVGSVMAPSGGTGRGVGRGNMTHIDKVENNFVVPTSDPELAAHYIGRELGLGIASS</sequence>
<evidence type="ECO:0000256" key="2">
    <source>
        <dbReference type="SAM" id="MobiDB-lite"/>
    </source>
</evidence>
<dbReference type="RefSeq" id="WP_282216371.1">
    <property type="nucleotide sequence ID" value="NZ_BAAAUN010000001.1"/>
</dbReference>
<keyword evidence="6" id="KW-1185">Reference proteome</keyword>
<feature type="region of interest" description="Disordered" evidence="2">
    <location>
        <begin position="24"/>
        <end position="90"/>
    </location>
</feature>
<dbReference type="PANTHER" id="PTHR37813">
    <property type="entry name" value="FELS-2 PROPHAGE PROTEIN"/>
    <property type="match status" value="1"/>
</dbReference>